<feature type="compositionally biased region" description="Basic and acidic residues" evidence="2">
    <location>
        <begin position="322"/>
        <end position="333"/>
    </location>
</feature>
<feature type="coiled-coil region" evidence="1">
    <location>
        <begin position="1355"/>
        <end position="1404"/>
    </location>
</feature>
<dbReference type="EMBL" id="JAANQT010000603">
    <property type="protein sequence ID" value="KAG1309698.1"/>
    <property type="molecule type" value="Genomic_DNA"/>
</dbReference>
<feature type="compositionally biased region" description="Polar residues" evidence="2">
    <location>
        <begin position="1627"/>
        <end position="1646"/>
    </location>
</feature>
<proteinExistence type="predicted"/>
<feature type="compositionally biased region" description="Low complexity" evidence="2">
    <location>
        <begin position="1691"/>
        <end position="1701"/>
    </location>
</feature>
<reference evidence="4" key="1">
    <citation type="journal article" date="2020" name="Microb. Genom.">
        <title>Genetic diversity of clinical and environmental Mucorales isolates obtained from an investigation of mucormycosis cases among solid organ transplant recipients.</title>
        <authorList>
            <person name="Nguyen M.H."/>
            <person name="Kaul D."/>
            <person name="Muto C."/>
            <person name="Cheng S.J."/>
            <person name="Richter R.A."/>
            <person name="Bruno V.M."/>
            <person name="Liu G."/>
            <person name="Beyhan S."/>
            <person name="Sundermann A.J."/>
            <person name="Mounaud S."/>
            <person name="Pasculle A.W."/>
            <person name="Nierman W.C."/>
            <person name="Driscoll E."/>
            <person name="Cumbie R."/>
            <person name="Clancy C.J."/>
            <person name="Dupont C.L."/>
        </authorList>
    </citation>
    <scope>NUCLEOTIDE SEQUENCE</scope>
    <source>
        <strain evidence="4">GL11</strain>
    </source>
</reference>
<dbReference type="SMART" id="SM00233">
    <property type="entry name" value="PH"/>
    <property type="match status" value="1"/>
</dbReference>
<dbReference type="GO" id="GO:0005543">
    <property type="term" value="F:phospholipid binding"/>
    <property type="evidence" value="ECO:0007669"/>
    <property type="project" value="InterPro"/>
</dbReference>
<dbReference type="PANTHER" id="PTHR28190">
    <property type="entry name" value="NUCLEAR MIGRATION PROTEIN NUM1"/>
    <property type="match status" value="1"/>
</dbReference>
<feature type="compositionally biased region" description="Basic residues" evidence="2">
    <location>
        <begin position="419"/>
        <end position="431"/>
    </location>
</feature>
<dbReference type="GO" id="GO:0005739">
    <property type="term" value="C:mitochondrion"/>
    <property type="evidence" value="ECO:0007669"/>
    <property type="project" value="TreeGrafter"/>
</dbReference>
<dbReference type="InterPro" id="IPR011993">
    <property type="entry name" value="PH-like_dom_sf"/>
</dbReference>
<dbReference type="InterPro" id="IPR001849">
    <property type="entry name" value="PH_domain"/>
</dbReference>
<feature type="region of interest" description="Disordered" evidence="2">
    <location>
        <begin position="409"/>
        <end position="471"/>
    </location>
</feature>
<dbReference type="Pfam" id="PF12814">
    <property type="entry name" value="Mcp5_PH"/>
    <property type="match status" value="1"/>
</dbReference>
<evidence type="ECO:0000256" key="2">
    <source>
        <dbReference type="SAM" id="MobiDB-lite"/>
    </source>
</evidence>
<keyword evidence="1" id="KW-0175">Coiled coil</keyword>
<dbReference type="InterPro" id="IPR024774">
    <property type="entry name" value="PH_dom-Mcp5-type"/>
</dbReference>
<dbReference type="GO" id="GO:0000226">
    <property type="term" value="P:microtubule cytoskeleton organization"/>
    <property type="evidence" value="ECO:0007669"/>
    <property type="project" value="TreeGrafter"/>
</dbReference>
<evidence type="ECO:0000256" key="1">
    <source>
        <dbReference type="SAM" id="Coils"/>
    </source>
</evidence>
<feature type="domain" description="PH" evidence="3">
    <location>
        <begin position="1738"/>
        <end position="1846"/>
    </location>
</feature>
<feature type="compositionally biased region" description="Polar residues" evidence="2">
    <location>
        <begin position="334"/>
        <end position="349"/>
    </location>
</feature>
<dbReference type="SUPFAM" id="SSF50729">
    <property type="entry name" value="PH domain-like"/>
    <property type="match status" value="1"/>
</dbReference>
<dbReference type="GO" id="GO:0015631">
    <property type="term" value="F:tubulin binding"/>
    <property type="evidence" value="ECO:0007669"/>
    <property type="project" value="TreeGrafter"/>
</dbReference>
<feature type="coiled-coil region" evidence="1">
    <location>
        <begin position="170"/>
        <end position="296"/>
    </location>
</feature>
<feature type="coiled-coil region" evidence="1">
    <location>
        <begin position="379"/>
        <end position="406"/>
    </location>
</feature>
<dbReference type="GO" id="GO:0032065">
    <property type="term" value="P:maintenance of protein location in cell cortex"/>
    <property type="evidence" value="ECO:0007669"/>
    <property type="project" value="InterPro"/>
</dbReference>
<sequence length="1922" mass="216221">MASQHNKPNGPVSFVGMNVNQVKLELAAQLSSQEQFVASLGATSQISKNAILKQLDVIKRELQDMDEYNQNDELPTDLRVRLEAVANELQHIKATKSSDTTPPLLPPPPPNHTSSSKQRSKYTNGSKRNPDIEFATEIGQGLLVEVRKLQNLIQEKDETIKYLETFRTENERHHETSQRYLRQREEVEERLKEENWNLEVANQELRAHLSESNQTIAKHNSEYARLIKQIKSQSEQIDIMKAQEEKNASLIEAMKARHEQETHQLRKHAANAQRENSQVQKQMEALNTELKICKAKLAIKMATASVRSEEPAEHIETVEKIDHESDHSTKETHLTPSASSMTTNRSQQMETETLKQSLAHAHRIISNLRSSAHKEKLEKFELKKMLSDSQETVEQLSKEITNINNSTLAFSARTGGPKAVKKKHTKKRRGGVARQARGVSANVSSDSDRQSMKSSDSESEELEALDDSMDEEQQDLMDPHFSNGLGFGFGTPITPTSMKPLSSELEFKVQVIDIGINTDPIDLNVPKDSLSSVFLDAHSAAPINPISEAEPQLPTTFNRVDSSKSSEKTIMDRDVDIPLVLEQSSIENQVNVKEQVKHAVEKEMKIISIRAAAILPPQQMEILVRERVFVPMGETFLTDRALSSESAGPFVESDNSNTNSKTIASQHTAAEIQTEADKITREEANKLVEIAVKEALQKSQLDMQGNMIPKSEIKQLVAEVLEKQKSLLRANEQVEDMLTKSKIEQLIAEVLKSRNSSSTMVDQRDMIAKPEVEQLMIEIIEKQKESFKVDDPVQDMSFKSEVDKMIDEALNKQKSELRADDRVQEMISEALEKQKNTLKSNSQNEYMFTKEQVDQFVADELEKQRNSLKMNNITEDMIAKSEVDKLISEALKKQKNSLKTNNQLESVAIKPEVDQLITEALEKQRSTLATNYQAEEMIAKSEVDRLITEALEKQNASLKIKSPNEDVITKSKVDQLIAEALEKQKNALIAKDQVENIFTKAHVDQLITEALEKQRASLETIDRGEDMIAKSEVDRLITEALKKQKDELVADTEVEDRIAKSEVEQLITGVTEKAVVSEKEKIAKSIAEKEKAEEIINNMVAKSSVDKLISEAVEKALALEKQKNISNLDQAEQIDKDNEPMVAMSEVDKLVAEAIEKGIAIGEKKVYVATDCYNDVNSTTSRNKTAEREIVLQEQMSHSNEISTVQNKNVEEDLIPKSELDQLVAKATEKAIALEKEQAALTMISKEEAERMVTEASTKVLDEARLEMKQKMEQDMIPKSEVETMIEQAKKHVQIDLHAKFKEAEQEAAKNLITKAEANTIALEAVEKERLNMISKEEAQGLVAQAIEKEHGKMLEHHQQTLEKALLEVETINKAEKESLNKRIESYKKECEDMNQRMKNMLTRESTDILIKRAVADALKTSEKKQQDVLAKMISKVDADILIQQAVSRALEQERKEAAAREEAEAIEMVSKAEAEALAKVAAADAMVKERQMQAEREKELISKDEANTMAQQAVQEAVEKEKLEHAEILAKERRAMKEKENNLITKEQAEAMAAEAVREALEKEIKAMPPHNTGNTVPSKHHREHPSSPVVLERSISTSRLAPSSSQATPTPSISTPPTTNKKNLRPSNSVSSLKQMPSDNNSSKKGIKAHRQTTENQRAYGTLRILESSTYGSRIIGSKNSLRNVGKQESATSVSTVSSEDGRQQSSVLLRSEEAFAMFSGGENMTNMEVISAITQTMIGEWMLKHTRRYVGGGISEKKHRRFFWVHPYTKTLYWSSIEPGVDGGESKAKSAFIESVVVVSSHNQQEASPMSLLIRTPRRDLKITAPTLERHEMWLKSLQYLLGRTNQTQQSSEEALTEENQYNNTMQSIKTYVLNRKSVFFMNRSCATTEEGSRKIAEIKFDPSDPVIKDSITFDNDQV</sequence>
<organism evidence="4 5">
    <name type="scientific">Rhizopus oryzae</name>
    <name type="common">Mucormycosis agent</name>
    <name type="synonym">Rhizopus arrhizus var. delemar</name>
    <dbReference type="NCBI Taxonomy" id="64495"/>
    <lineage>
        <taxon>Eukaryota</taxon>
        <taxon>Fungi</taxon>
        <taxon>Fungi incertae sedis</taxon>
        <taxon>Mucoromycota</taxon>
        <taxon>Mucoromycotina</taxon>
        <taxon>Mucoromycetes</taxon>
        <taxon>Mucorales</taxon>
        <taxon>Mucorineae</taxon>
        <taxon>Rhizopodaceae</taxon>
        <taxon>Rhizopus</taxon>
    </lineage>
</organism>
<feature type="region of interest" description="Disordered" evidence="2">
    <location>
        <begin position="1685"/>
        <end position="1707"/>
    </location>
</feature>
<dbReference type="PANTHER" id="PTHR28190:SF1">
    <property type="entry name" value="NUCLEAR MIGRATION PROTEIN NUM1"/>
    <property type="match status" value="1"/>
</dbReference>
<dbReference type="Proteomes" id="UP000716291">
    <property type="component" value="Unassembled WGS sequence"/>
</dbReference>
<comment type="caution">
    <text evidence="4">The sequence shown here is derived from an EMBL/GenBank/DDBJ whole genome shotgun (WGS) entry which is preliminary data.</text>
</comment>
<feature type="region of interest" description="Disordered" evidence="2">
    <location>
        <begin position="322"/>
        <end position="349"/>
    </location>
</feature>
<name>A0A9P7BTE3_RHIOR</name>
<feature type="compositionally biased region" description="Acidic residues" evidence="2">
    <location>
        <begin position="457"/>
        <end position="471"/>
    </location>
</feature>
<dbReference type="PROSITE" id="PS50003">
    <property type="entry name" value="PH_DOMAIN"/>
    <property type="match status" value="1"/>
</dbReference>
<evidence type="ECO:0000259" key="3">
    <source>
        <dbReference type="PROSITE" id="PS50003"/>
    </source>
</evidence>
<evidence type="ECO:0000313" key="5">
    <source>
        <dbReference type="Proteomes" id="UP000716291"/>
    </source>
</evidence>
<keyword evidence="5" id="KW-1185">Reference proteome</keyword>
<dbReference type="GO" id="GO:0005938">
    <property type="term" value="C:cell cortex"/>
    <property type="evidence" value="ECO:0007669"/>
    <property type="project" value="InterPro"/>
</dbReference>
<dbReference type="InterPro" id="IPR053005">
    <property type="entry name" value="Nuclear_Pos-Cytoskel_Interact"/>
</dbReference>
<feature type="coiled-coil region" evidence="1">
    <location>
        <begin position="1443"/>
        <end position="1476"/>
    </location>
</feature>
<evidence type="ECO:0000313" key="4">
    <source>
        <dbReference type="EMBL" id="KAG1309698.1"/>
    </source>
</evidence>
<protein>
    <recommendedName>
        <fullName evidence="3">PH domain-containing protein</fullName>
    </recommendedName>
</protein>
<feature type="region of interest" description="Disordered" evidence="2">
    <location>
        <begin position="1566"/>
        <end position="1662"/>
    </location>
</feature>
<feature type="region of interest" description="Disordered" evidence="2">
    <location>
        <begin position="92"/>
        <end position="130"/>
    </location>
</feature>
<feature type="compositionally biased region" description="Polar residues" evidence="2">
    <location>
        <begin position="112"/>
        <end position="127"/>
    </location>
</feature>
<feature type="compositionally biased region" description="Low complexity" evidence="2">
    <location>
        <begin position="1604"/>
        <end position="1621"/>
    </location>
</feature>
<dbReference type="Gene3D" id="2.30.29.30">
    <property type="entry name" value="Pleckstrin-homology domain (PH domain)/Phosphotyrosine-binding domain (PTB)"/>
    <property type="match status" value="1"/>
</dbReference>
<accession>A0A9P7BTE3</accession>
<gene>
    <name evidence="4" type="ORF">G6F64_005110</name>
</gene>